<sequence>MWTACKALNSATRQDPSDAHLRLLSRRCILGCSQVRVGALVQGRSVRLYLVDGSPTGILTAEIMNWTGHALVAPRSRLGEALSRDEASRTGVYFLVGDDPDQPTRARVYVGEGDSVIDRIKSHAKDTSKDFWSRVCIVTSKDANLTKSHVRYLEHRFVELTKGADRANLANGNEPGRKALPESDISDMEFFISQVEVILPVVGFDFLRPKGRITAPPGSSKEAKQAIAPQLELVFASDKLGYKAMAVEVDGEVTVLEGSTATAKSDFASKGYSSLRDQLIAEGRLVPVPGSQLLQFKEPVTFTSASAAAAVIANRNTNGRTAWRLVSTGQTLKEWQDAQLCS</sequence>
<gene>
    <name evidence="2" type="ORF">DA075_06005</name>
</gene>
<dbReference type="CDD" id="cd10447">
    <property type="entry name" value="GIY-YIG_unchar_2"/>
    <property type="match status" value="1"/>
</dbReference>
<dbReference type="Pfam" id="PF14267">
    <property type="entry name" value="DUF4357"/>
    <property type="match status" value="1"/>
</dbReference>
<feature type="domain" description="DUF4357" evidence="1">
    <location>
        <begin position="276"/>
        <end position="332"/>
    </location>
</feature>
<evidence type="ECO:0000313" key="2">
    <source>
        <dbReference type="EMBL" id="AWB20539.1"/>
    </source>
</evidence>
<dbReference type="OrthoDB" id="2656488at2"/>
<name>A0A2R4WG85_9HYPH</name>
<keyword evidence="3" id="KW-1185">Reference proteome</keyword>
<evidence type="ECO:0000259" key="1">
    <source>
        <dbReference type="Pfam" id="PF14267"/>
    </source>
</evidence>
<proteinExistence type="predicted"/>
<dbReference type="AlphaFoldDB" id="A0A2R4WG85"/>
<protein>
    <submittedName>
        <fullName evidence="2">DUF4357 domain-containing protein</fullName>
    </submittedName>
</protein>
<evidence type="ECO:0000313" key="3">
    <source>
        <dbReference type="Proteomes" id="UP000244755"/>
    </source>
</evidence>
<dbReference type="InterPro" id="IPR025579">
    <property type="entry name" value="DUF4357"/>
</dbReference>
<reference evidence="2 3" key="1">
    <citation type="submission" date="2018-04" db="EMBL/GenBank/DDBJ databases">
        <title>Methylobacterium sp. PR1016A genome.</title>
        <authorList>
            <person name="Park W."/>
        </authorList>
    </citation>
    <scope>NUCLEOTIDE SEQUENCE [LARGE SCALE GENOMIC DNA]</scope>
    <source>
        <strain evidence="2 3">PR1016A</strain>
    </source>
</reference>
<accession>A0A2R4WG85</accession>
<dbReference type="EMBL" id="CP028843">
    <property type="protein sequence ID" value="AWB20539.1"/>
    <property type="molecule type" value="Genomic_DNA"/>
</dbReference>
<organism evidence="2 3">
    <name type="scientific">Methylobacterium currus</name>
    <dbReference type="NCBI Taxonomy" id="2051553"/>
    <lineage>
        <taxon>Bacteria</taxon>
        <taxon>Pseudomonadati</taxon>
        <taxon>Pseudomonadota</taxon>
        <taxon>Alphaproteobacteria</taxon>
        <taxon>Hyphomicrobiales</taxon>
        <taxon>Methylobacteriaceae</taxon>
        <taxon>Methylobacterium</taxon>
    </lineage>
</organism>
<dbReference type="Proteomes" id="UP000244755">
    <property type="component" value="Chromosome 1"/>
</dbReference>
<dbReference type="KEGG" id="mee:DA075_06005"/>